<dbReference type="InterPro" id="IPR050541">
    <property type="entry name" value="LRR_TM_domain-containing"/>
</dbReference>
<keyword evidence="6" id="KW-0472">Membrane</keyword>
<dbReference type="InterPro" id="IPR007110">
    <property type="entry name" value="Ig-like_dom"/>
</dbReference>
<dbReference type="PROSITE" id="PS50835">
    <property type="entry name" value="IG_LIKE"/>
    <property type="match status" value="1"/>
</dbReference>
<evidence type="ECO:0000256" key="5">
    <source>
        <dbReference type="SAM" id="MobiDB-lite"/>
    </source>
</evidence>
<keyword evidence="6" id="KW-0812">Transmembrane</keyword>
<dbReference type="PROSITE" id="PS51450">
    <property type="entry name" value="LRR"/>
    <property type="match status" value="3"/>
</dbReference>
<dbReference type="InterPro" id="IPR003591">
    <property type="entry name" value="Leu-rich_rpt_typical-subtyp"/>
</dbReference>
<dbReference type="SMART" id="SM00369">
    <property type="entry name" value="LRR_TYP"/>
    <property type="match status" value="5"/>
</dbReference>
<keyword evidence="6" id="KW-1133">Transmembrane helix</keyword>
<evidence type="ECO:0000313" key="8">
    <source>
        <dbReference type="EMBL" id="KAF7273984.1"/>
    </source>
</evidence>
<dbReference type="Pfam" id="PF13855">
    <property type="entry name" value="LRR_8"/>
    <property type="match status" value="1"/>
</dbReference>
<name>A0A834I4T8_RHYFE</name>
<evidence type="ECO:0000256" key="4">
    <source>
        <dbReference type="ARBA" id="ARBA00023157"/>
    </source>
</evidence>
<dbReference type="InterPro" id="IPR036179">
    <property type="entry name" value="Ig-like_dom_sf"/>
</dbReference>
<evidence type="ECO:0000259" key="7">
    <source>
        <dbReference type="PROSITE" id="PS50835"/>
    </source>
</evidence>
<dbReference type="InterPro" id="IPR003598">
    <property type="entry name" value="Ig_sub2"/>
</dbReference>
<dbReference type="SMART" id="SM00409">
    <property type="entry name" value="IG"/>
    <property type="match status" value="1"/>
</dbReference>
<dbReference type="GO" id="GO:0005886">
    <property type="term" value="C:plasma membrane"/>
    <property type="evidence" value="ECO:0007669"/>
    <property type="project" value="TreeGrafter"/>
</dbReference>
<evidence type="ECO:0000256" key="3">
    <source>
        <dbReference type="ARBA" id="ARBA00022737"/>
    </source>
</evidence>
<proteinExistence type="predicted"/>
<dbReference type="InterPro" id="IPR013783">
    <property type="entry name" value="Ig-like_fold"/>
</dbReference>
<organism evidence="8 9">
    <name type="scientific">Rhynchophorus ferrugineus</name>
    <name type="common">Red palm weevil</name>
    <name type="synonym">Curculio ferrugineus</name>
    <dbReference type="NCBI Taxonomy" id="354439"/>
    <lineage>
        <taxon>Eukaryota</taxon>
        <taxon>Metazoa</taxon>
        <taxon>Ecdysozoa</taxon>
        <taxon>Arthropoda</taxon>
        <taxon>Hexapoda</taxon>
        <taxon>Insecta</taxon>
        <taxon>Pterygota</taxon>
        <taxon>Neoptera</taxon>
        <taxon>Endopterygota</taxon>
        <taxon>Coleoptera</taxon>
        <taxon>Polyphaga</taxon>
        <taxon>Cucujiformia</taxon>
        <taxon>Curculionidae</taxon>
        <taxon>Dryophthorinae</taxon>
        <taxon>Rhynchophorus</taxon>
    </lineage>
</organism>
<keyword evidence="9" id="KW-1185">Reference proteome</keyword>
<protein>
    <recommendedName>
        <fullName evidence="7">Ig-like domain-containing protein</fullName>
    </recommendedName>
</protein>
<dbReference type="Gene3D" id="2.60.40.10">
    <property type="entry name" value="Immunoglobulins"/>
    <property type="match status" value="1"/>
</dbReference>
<dbReference type="InterPro" id="IPR032675">
    <property type="entry name" value="LRR_dom_sf"/>
</dbReference>
<comment type="caution">
    <text evidence="8">The sequence shown here is derived from an EMBL/GenBank/DDBJ whole genome shotgun (WGS) entry which is preliminary data.</text>
</comment>
<dbReference type="AlphaFoldDB" id="A0A834I4T8"/>
<dbReference type="SMART" id="SM00408">
    <property type="entry name" value="IGc2"/>
    <property type="match status" value="1"/>
</dbReference>
<dbReference type="OrthoDB" id="643377at2759"/>
<evidence type="ECO:0000256" key="6">
    <source>
        <dbReference type="SAM" id="Phobius"/>
    </source>
</evidence>
<feature type="domain" description="Ig-like" evidence="7">
    <location>
        <begin position="324"/>
        <end position="424"/>
    </location>
</feature>
<dbReference type="SUPFAM" id="SSF48726">
    <property type="entry name" value="Immunoglobulin"/>
    <property type="match status" value="1"/>
</dbReference>
<dbReference type="PANTHER" id="PTHR24369">
    <property type="entry name" value="ANTIGEN BSP, PUTATIVE-RELATED"/>
    <property type="match status" value="1"/>
</dbReference>
<accession>A0A834I4T8</accession>
<dbReference type="InterPro" id="IPR001611">
    <property type="entry name" value="Leu-rich_rpt"/>
</dbReference>
<keyword evidence="3" id="KW-0677">Repeat</keyword>
<dbReference type="Gene3D" id="3.80.10.10">
    <property type="entry name" value="Ribonuclease Inhibitor"/>
    <property type="match status" value="2"/>
</dbReference>
<feature type="region of interest" description="Disordered" evidence="5">
    <location>
        <begin position="495"/>
        <end position="514"/>
    </location>
</feature>
<dbReference type="PANTHER" id="PTHR24369:SF216">
    <property type="entry name" value="CD180 MOLECULE"/>
    <property type="match status" value="1"/>
</dbReference>
<dbReference type="EMBL" id="JAACXV010013193">
    <property type="protein sequence ID" value="KAF7273984.1"/>
    <property type="molecule type" value="Genomic_DNA"/>
</dbReference>
<dbReference type="Pfam" id="PF12799">
    <property type="entry name" value="LRR_4"/>
    <property type="match status" value="1"/>
</dbReference>
<dbReference type="FunFam" id="3.80.10.10:FF:000082">
    <property type="entry name" value="Leucine-rich repeat-containing 24"/>
    <property type="match status" value="1"/>
</dbReference>
<dbReference type="Pfam" id="PF13927">
    <property type="entry name" value="Ig_3"/>
    <property type="match status" value="1"/>
</dbReference>
<feature type="transmembrane region" description="Helical" evidence="6">
    <location>
        <begin position="443"/>
        <end position="466"/>
    </location>
</feature>
<reference evidence="8" key="1">
    <citation type="submission" date="2020-08" db="EMBL/GenBank/DDBJ databases">
        <title>Genome sequencing and assembly of the red palm weevil Rhynchophorus ferrugineus.</title>
        <authorList>
            <person name="Dias G.B."/>
            <person name="Bergman C.M."/>
            <person name="Manee M."/>
        </authorList>
    </citation>
    <scope>NUCLEOTIDE SEQUENCE</scope>
    <source>
        <strain evidence="8">AA-2017</strain>
        <tissue evidence="8">Whole larva</tissue>
    </source>
</reference>
<keyword evidence="4" id="KW-1015">Disulfide bond</keyword>
<sequence length="562" mass="63560">MLTRWRKFCLSQLIARNFSNDSTPFKREILPYLSFGRSLTITPEWGTLKLVSSQESEAAEHDNYKMIALFSTFLVCQLLTTVKSTGCPPTCTCKWRNGKQTVECVDKSLLVIPEGVESATQVLDLAGNDFRSIQREKFAKLSLINLQKIFLSRCRIKSVQDGALKGLTNLVELDLSSNWLETVPTVALLDCPSLMKLSLARNPIKSLERLAFNHLSSLNNLDLKDCKISIIDAEAFVGLYSLEWLDLSWNSIKSLPSDRIFPNTLRGVHLNGNHWNCDCNIAPVNSWLKRELVSLLDQPRCEQPLKYKNVIIKTLKSEDLACYPEVSPSNFYLEANETENITLSCQVKSLPPANILWLYNGQILQNNSDVGARLRLVYYLQQNDKQQESSLFIYNLNSEHNGTFYCTAENPAGISYGNYTVMVTLKEIPEHPQDKSDFPIELVAFRAAAGFVLLFLCLVVFIMSLIRCHGGCCRKNRPSEAKSCLRSIRSEEKTNSKSDDIGNKSKTSQNKRECDSDVWYRNQKQNPDIINEIKSHHTGPVVNDNSSFFTGTYNVFPSNVSI</sequence>
<dbReference type="InterPro" id="IPR025875">
    <property type="entry name" value="Leu-rich_rpt_4"/>
</dbReference>
<keyword evidence="2" id="KW-0732">Signal</keyword>
<evidence type="ECO:0000256" key="2">
    <source>
        <dbReference type="ARBA" id="ARBA00022729"/>
    </source>
</evidence>
<evidence type="ECO:0000313" key="9">
    <source>
        <dbReference type="Proteomes" id="UP000625711"/>
    </source>
</evidence>
<dbReference type="Proteomes" id="UP000625711">
    <property type="component" value="Unassembled WGS sequence"/>
</dbReference>
<dbReference type="SUPFAM" id="SSF52058">
    <property type="entry name" value="L domain-like"/>
    <property type="match status" value="1"/>
</dbReference>
<evidence type="ECO:0000256" key="1">
    <source>
        <dbReference type="ARBA" id="ARBA00022614"/>
    </source>
</evidence>
<gene>
    <name evidence="8" type="ORF">GWI33_013329</name>
</gene>
<keyword evidence="1" id="KW-0433">Leucine-rich repeat</keyword>
<dbReference type="InterPro" id="IPR003599">
    <property type="entry name" value="Ig_sub"/>
</dbReference>